<dbReference type="EMBL" id="AWUE01019685">
    <property type="protein sequence ID" value="OMO72205.1"/>
    <property type="molecule type" value="Genomic_DNA"/>
</dbReference>
<accession>A0A1R3HPA8</accession>
<name>A0A1R3HPA8_9ROSI</name>
<organism evidence="1 2">
    <name type="scientific">Corchorus olitorius</name>
    <dbReference type="NCBI Taxonomy" id="93759"/>
    <lineage>
        <taxon>Eukaryota</taxon>
        <taxon>Viridiplantae</taxon>
        <taxon>Streptophyta</taxon>
        <taxon>Embryophyta</taxon>
        <taxon>Tracheophyta</taxon>
        <taxon>Spermatophyta</taxon>
        <taxon>Magnoliopsida</taxon>
        <taxon>eudicotyledons</taxon>
        <taxon>Gunneridae</taxon>
        <taxon>Pentapetalae</taxon>
        <taxon>rosids</taxon>
        <taxon>malvids</taxon>
        <taxon>Malvales</taxon>
        <taxon>Malvaceae</taxon>
        <taxon>Grewioideae</taxon>
        <taxon>Apeibeae</taxon>
        <taxon>Corchorus</taxon>
    </lineage>
</organism>
<comment type="caution">
    <text evidence="1">The sequence shown here is derived from an EMBL/GenBank/DDBJ whole genome shotgun (WGS) entry which is preliminary data.</text>
</comment>
<dbReference type="Proteomes" id="UP000187203">
    <property type="component" value="Unassembled WGS sequence"/>
</dbReference>
<protein>
    <submittedName>
        <fullName evidence="1">Uncharacterized protein</fullName>
    </submittedName>
</protein>
<dbReference type="AlphaFoldDB" id="A0A1R3HPA8"/>
<proteinExistence type="predicted"/>
<keyword evidence="2" id="KW-1185">Reference proteome</keyword>
<gene>
    <name evidence="1" type="ORF">COLO4_27764</name>
</gene>
<sequence>MSIARADPMDAVEKYVKILETRGMMGITIKELNAAAKPKMSEITKT</sequence>
<reference evidence="2" key="1">
    <citation type="submission" date="2013-09" db="EMBL/GenBank/DDBJ databases">
        <title>Corchorus olitorius genome sequencing.</title>
        <authorList>
            <person name="Alam M."/>
            <person name="Haque M.S."/>
            <person name="Islam M.S."/>
            <person name="Emdad E.M."/>
            <person name="Islam M.M."/>
            <person name="Ahmed B."/>
            <person name="Halim A."/>
            <person name="Hossen Q.M.M."/>
            <person name="Hossain M.Z."/>
            <person name="Ahmed R."/>
            <person name="Khan M.M."/>
            <person name="Islam R."/>
            <person name="Rashid M.M."/>
            <person name="Khan S.A."/>
            <person name="Rahman M.S."/>
            <person name="Alam M."/>
            <person name="Yahiya A.S."/>
            <person name="Khan M.S."/>
            <person name="Azam M.S."/>
            <person name="Haque T."/>
            <person name="Lashkar M.Z.H."/>
            <person name="Akhand A.I."/>
            <person name="Morshed G."/>
            <person name="Roy S."/>
            <person name="Uddin K.S."/>
            <person name="Rabeya T."/>
            <person name="Hossain A.S."/>
            <person name="Chowdhury A."/>
            <person name="Snigdha A.R."/>
            <person name="Mortoza M.S."/>
            <person name="Matin S.A."/>
            <person name="Hoque S.M.E."/>
            <person name="Islam M.K."/>
            <person name="Roy D.K."/>
            <person name="Haider R."/>
            <person name="Moosa M.M."/>
            <person name="Elias S.M."/>
            <person name="Hasan A.M."/>
            <person name="Jahan S."/>
            <person name="Shafiuddin M."/>
            <person name="Mahmood N."/>
            <person name="Shommy N.S."/>
        </authorList>
    </citation>
    <scope>NUCLEOTIDE SEQUENCE [LARGE SCALE GENOMIC DNA]</scope>
    <source>
        <strain evidence="2">cv. O-4</strain>
    </source>
</reference>
<evidence type="ECO:0000313" key="1">
    <source>
        <dbReference type="EMBL" id="OMO72205.1"/>
    </source>
</evidence>
<evidence type="ECO:0000313" key="2">
    <source>
        <dbReference type="Proteomes" id="UP000187203"/>
    </source>
</evidence>